<feature type="region of interest" description="Disordered" evidence="1">
    <location>
        <begin position="45"/>
        <end position="66"/>
    </location>
</feature>
<reference evidence="2" key="1">
    <citation type="submission" date="2022-11" db="EMBL/GenBank/DDBJ databases">
        <title>Centuries of genome instability and evolution in soft-shell clam transmissible cancer (bioRxiv).</title>
        <authorList>
            <person name="Hart S.F.M."/>
            <person name="Yonemitsu M.A."/>
            <person name="Giersch R.M."/>
            <person name="Beal B.F."/>
            <person name="Arriagada G."/>
            <person name="Davis B.W."/>
            <person name="Ostrander E.A."/>
            <person name="Goff S.P."/>
            <person name="Metzger M.J."/>
        </authorList>
    </citation>
    <scope>NUCLEOTIDE SEQUENCE</scope>
    <source>
        <strain evidence="2">MELC-2E11</strain>
        <tissue evidence="2">Siphon/mantle</tissue>
    </source>
</reference>
<evidence type="ECO:0000256" key="1">
    <source>
        <dbReference type="SAM" id="MobiDB-lite"/>
    </source>
</evidence>
<dbReference type="Proteomes" id="UP001164746">
    <property type="component" value="Chromosome 7"/>
</dbReference>
<keyword evidence="3" id="KW-1185">Reference proteome</keyword>
<proteinExistence type="predicted"/>
<dbReference type="EMBL" id="CP111018">
    <property type="protein sequence ID" value="WAR10967.1"/>
    <property type="molecule type" value="Genomic_DNA"/>
</dbReference>
<gene>
    <name evidence="2" type="ORF">MAR_036043</name>
</gene>
<sequence>MLEALESSAISGNIWQSDRSFSSTTDYAPIIGQCSTNAVTPVCINPASEAGEPPDHQSQLVDTSGSQTLPSTVDLVEIQSTTVECCLLSPTAA</sequence>
<evidence type="ECO:0000313" key="2">
    <source>
        <dbReference type="EMBL" id="WAR10967.1"/>
    </source>
</evidence>
<organism evidence="2 3">
    <name type="scientific">Mya arenaria</name>
    <name type="common">Soft-shell clam</name>
    <dbReference type="NCBI Taxonomy" id="6604"/>
    <lineage>
        <taxon>Eukaryota</taxon>
        <taxon>Metazoa</taxon>
        <taxon>Spiralia</taxon>
        <taxon>Lophotrochozoa</taxon>
        <taxon>Mollusca</taxon>
        <taxon>Bivalvia</taxon>
        <taxon>Autobranchia</taxon>
        <taxon>Heteroconchia</taxon>
        <taxon>Euheterodonta</taxon>
        <taxon>Imparidentia</taxon>
        <taxon>Neoheterodontei</taxon>
        <taxon>Myida</taxon>
        <taxon>Myoidea</taxon>
        <taxon>Myidae</taxon>
        <taxon>Mya</taxon>
    </lineage>
</organism>
<evidence type="ECO:0000313" key="3">
    <source>
        <dbReference type="Proteomes" id="UP001164746"/>
    </source>
</evidence>
<accession>A0ABY7EPG8</accession>
<feature type="compositionally biased region" description="Polar residues" evidence="1">
    <location>
        <begin position="56"/>
        <end position="66"/>
    </location>
</feature>
<name>A0ABY7EPG8_MYAAR</name>
<protein>
    <submittedName>
        <fullName evidence="2">Uncharacterized protein</fullName>
    </submittedName>
</protein>